<feature type="compositionally biased region" description="Pro residues" evidence="1">
    <location>
        <begin position="561"/>
        <end position="583"/>
    </location>
</feature>
<protein>
    <submittedName>
        <fullName evidence="2">Uncharacterized protein</fullName>
    </submittedName>
</protein>
<dbReference type="Proteomes" id="UP000256970">
    <property type="component" value="Unassembled WGS sequence"/>
</dbReference>
<feature type="region of interest" description="Disordered" evidence="1">
    <location>
        <begin position="709"/>
        <end position="748"/>
    </location>
</feature>
<accession>A0A383W3U6</accession>
<evidence type="ECO:0000313" key="3">
    <source>
        <dbReference type="Proteomes" id="UP000256970"/>
    </source>
</evidence>
<reference evidence="2 3" key="1">
    <citation type="submission" date="2016-10" db="EMBL/GenBank/DDBJ databases">
        <authorList>
            <person name="Cai Z."/>
        </authorList>
    </citation>
    <scope>NUCLEOTIDE SEQUENCE [LARGE SCALE GENOMIC DNA]</scope>
</reference>
<dbReference type="EMBL" id="FNXT01001126">
    <property type="protein sequence ID" value="SZX72337.1"/>
    <property type="molecule type" value="Genomic_DNA"/>
</dbReference>
<feature type="region of interest" description="Disordered" evidence="1">
    <location>
        <begin position="561"/>
        <end position="674"/>
    </location>
</feature>
<name>A0A383W3U6_TETOB</name>
<sequence>MLKAKHHESMLVEASMVQQESGQQQQQQQLHARKRWAQQVQPSWPRLLIPKLVQAGQQHPAAAATQPSGGSSLPWRARLPPAVRRRNRRALQQLGGPLDAMMLGGMGSILGTGGGSALGGLSGISSLASLAGMTGMGDLTGLGGLAGMLGGGGSSNLAGLAGMGSLAGLTGGSNTLAALTGSSNSLAGLAGGANSGAGLAGAAGTSRSSLNSAARYYQQQQQQQRAANARMPGGLEQGYGMYGSSSSSSYGSSNIPSGYGGSSGVTGLNRNFISNTVNGIGDTAWGTATHVSSLQGASLSSAGQMVAAQGGQLQGGMAAAADAALLQRYGQTGERLATNVAPYITNVRSNAESVVTSVGPVAMEATDDVAGLGVQAVHAIPNGLHSLADGAATAIGAATPYVLNNGNSVLDQASNAVQQVAQATKTIMHGTAVPMASAGINTASNMGTYMGNGFAEGFGEGYTAANDRRLPYSQGPSVQQQFESQPALYLPQSFSPLGAMANITYPCPVSRVNNIVAPVGTIIGPGIPCGVNLQLVPRAAVPSNRLAPAVVNVIPVASPVPPPAPAPSSPTPIPVTPLPPGGTPPGGGGTLPPVVPPIVNPSPAPGGTPPVVPPIVNPGSPAPGGTPIPTTPPPATPPTTTPGSSPAPGGLPPGVVPPNINPATPASFNGRATRPNYMSVPAPAGYDLPGSVQVTGPYNSMFEAARTGGYSGGGSRMRGSGSIMAQQQQQQQQQQSAGTAWGSLPSFG</sequence>
<feature type="compositionally biased region" description="Pro residues" evidence="1">
    <location>
        <begin position="593"/>
        <end position="640"/>
    </location>
</feature>
<keyword evidence="3" id="KW-1185">Reference proteome</keyword>
<evidence type="ECO:0000313" key="2">
    <source>
        <dbReference type="EMBL" id="SZX72337.1"/>
    </source>
</evidence>
<proteinExistence type="predicted"/>
<gene>
    <name evidence="2" type="ORF">BQ4739_LOCUS12521</name>
</gene>
<dbReference type="AlphaFoldDB" id="A0A383W3U6"/>
<feature type="compositionally biased region" description="Pro residues" evidence="1">
    <location>
        <begin position="649"/>
        <end position="660"/>
    </location>
</feature>
<feature type="compositionally biased region" description="Low complexity" evidence="1">
    <location>
        <begin position="717"/>
        <end position="735"/>
    </location>
</feature>
<evidence type="ECO:0000256" key="1">
    <source>
        <dbReference type="SAM" id="MobiDB-lite"/>
    </source>
</evidence>
<organism evidence="2 3">
    <name type="scientific">Tetradesmus obliquus</name>
    <name type="common">Green alga</name>
    <name type="synonym">Acutodesmus obliquus</name>
    <dbReference type="NCBI Taxonomy" id="3088"/>
    <lineage>
        <taxon>Eukaryota</taxon>
        <taxon>Viridiplantae</taxon>
        <taxon>Chlorophyta</taxon>
        <taxon>core chlorophytes</taxon>
        <taxon>Chlorophyceae</taxon>
        <taxon>CS clade</taxon>
        <taxon>Sphaeropleales</taxon>
        <taxon>Scenedesmaceae</taxon>
        <taxon>Tetradesmus</taxon>
    </lineage>
</organism>